<keyword evidence="1" id="KW-0812">Transmembrane</keyword>
<keyword evidence="1" id="KW-1133">Transmembrane helix</keyword>
<comment type="caution">
    <text evidence="2">The sequence shown here is derived from an EMBL/GenBank/DDBJ whole genome shotgun (WGS) entry which is preliminary data.</text>
</comment>
<evidence type="ECO:0000313" key="3">
    <source>
        <dbReference type="Proteomes" id="UP000765802"/>
    </source>
</evidence>
<evidence type="ECO:0000313" key="2">
    <source>
        <dbReference type="EMBL" id="MBC6490496.1"/>
    </source>
</evidence>
<sequence>MKFINYLESISGISIYGLGSLLIFSVFFLLVTIWAFKADKNLIDEISRIPLDKNN</sequence>
<protein>
    <submittedName>
        <fullName evidence="2">Cytochrome C oxidase Cbb3</fullName>
    </submittedName>
</protein>
<name>A0ABR7M6F1_9BACT</name>
<dbReference type="RefSeq" id="WP_187255793.1">
    <property type="nucleotide sequence ID" value="NZ_JBHULF010000006.1"/>
</dbReference>
<reference evidence="2 3" key="1">
    <citation type="submission" date="2016-07" db="EMBL/GenBank/DDBJ databases">
        <title>Genome analysis of Flavihumibacter stibioxidans YS-17.</title>
        <authorList>
            <person name="Shi K."/>
            <person name="Han Y."/>
            <person name="Wang G."/>
        </authorList>
    </citation>
    <scope>NUCLEOTIDE SEQUENCE [LARGE SCALE GENOMIC DNA]</scope>
    <source>
        <strain evidence="2 3">YS-17</strain>
    </source>
</reference>
<organism evidence="2 3">
    <name type="scientific">Flavihumibacter stibioxidans</name>
    <dbReference type="NCBI Taxonomy" id="1834163"/>
    <lineage>
        <taxon>Bacteria</taxon>
        <taxon>Pseudomonadati</taxon>
        <taxon>Bacteroidota</taxon>
        <taxon>Chitinophagia</taxon>
        <taxon>Chitinophagales</taxon>
        <taxon>Chitinophagaceae</taxon>
        <taxon>Flavihumibacter</taxon>
    </lineage>
</organism>
<keyword evidence="1" id="KW-0472">Membrane</keyword>
<proteinExistence type="predicted"/>
<dbReference type="EMBL" id="MBUA01000001">
    <property type="protein sequence ID" value="MBC6490496.1"/>
    <property type="molecule type" value="Genomic_DNA"/>
</dbReference>
<dbReference type="Proteomes" id="UP000765802">
    <property type="component" value="Unassembled WGS sequence"/>
</dbReference>
<gene>
    <name evidence="2" type="ORF">BC349_05935</name>
</gene>
<keyword evidence="3" id="KW-1185">Reference proteome</keyword>
<accession>A0ABR7M6F1</accession>
<evidence type="ECO:0000256" key="1">
    <source>
        <dbReference type="SAM" id="Phobius"/>
    </source>
</evidence>
<feature type="transmembrane region" description="Helical" evidence="1">
    <location>
        <begin position="15"/>
        <end position="36"/>
    </location>
</feature>